<feature type="region of interest" description="Disordered" evidence="1">
    <location>
        <begin position="1"/>
        <end position="21"/>
    </location>
</feature>
<dbReference type="EMBL" id="RWGY01000578">
    <property type="protein sequence ID" value="TVU00491.1"/>
    <property type="molecule type" value="Genomic_DNA"/>
</dbReference>
<keyword evidence="4" id="KW-1185">Reference proteome</keyword>
<feature type="domain" description="F-box" evidence="2">
    <location>
        <begin position="27"/>
        <end position="68"/>
    </location>
</feature>
<organism evidence="3 4">
    <name type="scientific">Eragrostis curvula</name>
    <name type="common">weeping love grass</name>
    <dbReference type="NCBI Taxonomy" id="38414"/>
    <lineage>
        <taxon>Eukaryota</taxon>
        <taxon>Viridiplantae</taxon>
        <taxon>Streptophyta</taxon>
        <taxon>Embryophyta</taxon>
        <taxon>Tracheophyta</taxon>
        <taxon>Spermatophyta</taxon>
        <taxon>Magnoliopsida</taxon>
        <taxon>Liliopsida</taxon>
        <taxon>Poales</taxon>
        <taxon>Poaceae</taxon>
        <taxon>PACMAD clade</taxon>
        <taxon>Chloridoideae</taxon>
        <taxon>Eragrostideae</taxon>
        <taxon>Eragrostidinae</taxon>
        <taxon>Eragrostis</taxon>
    </lineage>
</organism>
<evidence type="ECO:0000313" key="3">
    <source>
        <dbReference type="EMBL" id="TVU00491.1"/>
    </source>
</evidence>
<sequence>MAAGSSPTHRPPAKRRKKPSTTTVAALGEDILLEIFLRLPSLATLVRAALTCRGWRRAVASSPAFRRRFRELHPAPLLGLFFETPSVVQTLPAFPSFVPARRRDRDLSAVVRGGDFFLTSIQEHPDLPHSWDIVDCRGGYVLIMNGDQETMAANGSLYCVYKNRKHMVTLDTATWEFSVAELPRCLRNRRCSFVVGETRDGAPCIVYAIDFKVGLLLRGADADGAEGWMLDRVVPLETELGQILGQQMDNYNELKVVAVRDGFGYLATSMFNHGPAPSWFFSLCLKTMKLETLFQRTRDTGVHPYVMTWPSSLVGNRGTFALENGTGNA</sequence>
<dbReference type="Pfam" id="PF12937">
    <property type="entry name" value="F-box-like"/>
    <property type="match status" value="1"/>
</dbReference>
<evidence type="ECO:0000256" key="1">
    <source>
        <dbReference type="SAM" id="MobiDB-lite"/>
    </source>
</evidence>
<dbReference type="InterPro" id="IPR036047">
    <property type="entry name" value="F-box-like_dom_sf"/>
</dbReference>
<dbReference type="Gramene" id="TVU00491">
    <property type="protein sequence ID" value="TVU00491"/>
    <property type="gene ID" value="EJB05_54073"/>
</dbReference>
<dbReference type="Proteomes" id="UP000324897">
    <property type="component" value="Unassembled WGS sequence"/>
</dbReference>
<dbReference type="InterPro" id="IPR056594">
    <property type="entry name" value="AT5G49610-like_b-prop"/>
</dbReference>
<gene>
    <name evidence="3" type="ORF">EJB05_54073</name>
</gene>
<name>A0A5J9SND1_9POAL</name>
<feature type="non-terminal residue" evidence="3">
    <location>
        <position position="1"/>
    </location>
</feature>
<evidence type="ECO:0000259" key="2">
    <source>
        <dbReference type="SMART" id="SM00256"/>
    </source>
</evidence>
<accession>A0A5J9SND1</accession>
<dbReference type="PANTHER" id="PTHR33207">
    <property type="entry name" value="F-BOX DOMAIN CONTAINING PROTEIN-RELATED"/>
    <property type="match status" value="1"/>
</dbReference>
<dbReference type="InterPro" id="IPR001810">
    <property type="entry name" value="F-box_dom"/>
</dbReference>
<dbReference type="AlphaFoldDB" id="A0A5J9SND1"/>
<proteinExistence type="predicted"/>
<reference evidence="3 4" key="1">
    <citation type="journal article" date="2019" name="Sci. Rep.">
        <title>A high-quality genome of Eragrostis curvula grass provides insights into Poaceae evolution and supports new strategies to enhance forage quality.</title>
        <authorList>
            <person name="Carballo J."/>
            <person name="Santos B.A.C.M."/>
            <person name="Zappacosta D."/>
            <person name="Garbus I."/>
            <person name="Selva J.P."/>
            <person name="Gallo C.A."/>
            <person name="Diaz A."/>
            <person name="Albertini E."/>
            <person name="Caccamo M."/>
            <person name="Echenique V."/>
        </authorList>
    </citation>
    <scope>NUCLEOTIDE SEQUENCE [LARGE SCALE GENOMIC DNA]</scope>
    <source>
        <strain evidence="4">cv. Victoria</strain>
        <tissue evidence="3">Leaf</tissue>
    </source>
</reference>
<dbReference type="OrthoDB" id="602193at2759"/>
<dbReference type="SMART" id="SM00256">
    <property type="entry name" value="FBOX"/>
    <property type="match status" value="1"/>
</dbReference>
<comment type="caution">
    <text evidence="3">The sequence shown here is derived from an EMBL/GenBank/DDBJ whole genome shotgun (WGS) entry which is preliminary data.</text>
</comment>
<dbReference type="SUPFAM" id="SSF81383">
    <property type="entry name" value="F-box domain"/>
    <property type="match status" value="1"/>
</dbReference>
<protein>
    <recommendedName>
        <fullName evidence="2">F-box domain-containing protein</fullName>
    </recommendedName>
</protein>
<dbReference type="Pfam" id="PF23635">
    <property type="entry name" value="Beta-prop_AT5G49610-like"/>
    <property type="match status" value="1"/>
</dbReference>
<evidence type="ECO:0000313" key="4">
    <source>
        <dbReference type="Proteomes" id="UP000324897"/>
    </source>
</evidence>
<dbReference type="Gene3D" id="1.20.1280.50">
    <property type="match status" value="1"/>
</dbReference>